<dbReference type="EMBL" id="JBANQN010000008">
    <property type="protein sequence ID" value="KAK6782264.1"/>
    <property type="molecule type" value="Genomic_DNA"/>
</dbReference>
<proteinExistence type="predicted"/>
<evidence type="ECO:0000256" key="1">
    <source>
        <dbReference type="SAM" id="MobiDB-lite"/>
    </source>
</evidence>
<dbReference type="Proteomes" id="UP001371456">
    <property type="component" value="Unassembled WGS sequence"/>
</dbReference>
<feature type="region of interest" description="Disordered" evidence="1">
    <location>
        <begin position="47"/>
        <end position="72"/>
    </location>
</feature>
<evidence type="ECO:0000313" key="2">
    <source>
        <dbReference type="EMBL" id="KAK6782264.1"/>
    </source>
</evidence>
<gene>
    <name evidence="2" type="ORF">RDI58_020060</name>
</gene>
<reference evidence="2 3" key="1">
    <citation type="submission" date="2024-02" db="EMBL/GenBank/DDBJ databases">
        <title>de novo genome assembly of Solanum bulbocastanum strain 11H21.</title>
        <authorList>
            <person name="Hosaka A.J."/>
        </authorList>
    </citation>
    <scope>NUCLEOTIDE SEQUENCE [LARGE SCALE GENOMIC DNA]</scope>
    <source>
        <tissue evidence="2">Young leaves</tissue>
    </source>
</reference>
<evidence type="ECO:0000313" key="3">
    <source>
        <dbReference type="Proteomes" id="UP001371456"/>
    </source>
</evidence>
<dbReference type="AlphaFoldDB" id="A0AAN8T6I1"/>
<sequence length="108" mass="11614">MDKGNVEMVDAKKNVPASDVLVSNESPVKYENCVMTEGLIGICNAEDKTHDESDSKGEDLKSTRSPISAKNGKGELELNVLLNNKTPTIDAGTDDIISGYLKVTDDEV</sequence>
<protein>
    <submittedName>
        <fullName evidence="2">Uncharacterized protein</fullName>
    </submittedName>
</protein>
<feature type="compositionally biased region" description="Basic and acidic residues" evidence="1">
    <location>
        <begin position="47"/>
        <end position="62"/>
    </location>
</feature>
<comment type="caution">
    <text evidence="2">The sequence shown here is derived from an EMBL/GenBank/DDBJ whole genome shotgun (WGS) entry which is preliminary data.</text>
</comment>
<keyword evidence="3" id="KW-1185">Reference proteome</keyword>
<accession>A0AAN8T6I1</accession>
<name>A0AAN8T6I1_SOLBU</name>
<organism evidence="2 3">
    <name type="scientific">Solanum bulbocastanum</name>
    <name type="common">Wild potato</name>
    <dbReference type="NCBI Taxonomy" id="147425"/>
    <lineage>
        <taxon>Eukaryota</taxon>
        <taxon>Viridiplantae</taxon>
        <taxon>Streptophyta</taxon>
        <taxon>Embryophyta</taxon>
        <taxon>Tracheophyta</taxon>
        <taxon>Spermatophyta</taxon>
        <taxon>Magnoliopsida</taxon>
        <taxon>eudicotyledons</taxon>
        <taxon>Gunneridae</taxon>
        <taxon>Pentapetalae</taxon>
        <taxon>asterids</taxon>
        <taxon>lamiids</taxon>
        <taxon>Solanales</taxon>
        <taxon>Solanaceae</taxon>
        <taxon>Solanoideae</taxon>
        <taxon>Solaneae</taxon>
        <taxon>Solanum</taxon>
    </lineage>
</organism>